<name>A0A397V2U1_9GLOM</name>
<dbReference type="InterPro" id="IPR000727">
    <property type="entry name" value="T_SNARE_dom"/>
</dbReference>
<keyword evidence="2" id="KW-0472">Membrane</keyword>
<keyword evidence="2" id="KW-0812">Transmembrane</keyword>
<dbReference type="SMART" id="SM00546">
    <property type="entry name" value="CUE"/>
    <property type="match status" value="1"/>
</dbReference>
<dbReference type="STRING" id="44941.A0A397V2U1"/>
<gene>
    <name evidence="4" type="ORF">C2G38_2247085</name>
</gene>
<organism evidence="4 5">
    <name type="scientific">Gigaspora rosea</name>
    <dbReference type="NCBI Taxonomy" id="44941"/>
    <lineage>
        <taxon>Eukaryota</taxon>
        <taxon>Fungi</taxon>
        <taxon>Fungi incertae sedis</taxon>
        <taxon>Mucoromycota</taxon>
        <taxon>Glomeromycotina</taxon>
        <taxon>Glomeromycetes</taxon>
        <taxon>Diversisporales</taxon>
        <taxon>Gigasporaceae</taxon>
        <taxon>Gigaspora</taxon>
    </lineage>
</organism>
<feature type="compositionally biased region" description="Polar residues" evidence="1">
    <location>
        <begin position="204"/>
        <end position="221"/>
    </location>
</feature>
<dbReference type="Gene3D" id="1.10.8.10">
    <property type="entry name" value="DNA helicase RuvA subunit, C-terminal domain"/>
    <property type="match status" value="1"/>
</dbReference>
<feature type="domain" description="CUE" evidence="3">
    <location>
        <begin position="54"/>
        <end position="97"/>
    </location>
</feature>
<protein>
    <recommendedName>
        <fullName evidence="3">CUE domain-containing protein</fullName>
    </recommendedName>
</protein>
<feature type="region of interest" description="Disordered" evidence="1">
    <location>
        <begin position="138"/>
        <end position="171"/>
    </location>
</feature>
<proteinExistence type="predicted"/>
<evidence type="ECO:0000256" key="1">
    <source>
        <dbReference type="SAM" id="MobiDB-lite"/>
    </source>
</evidence>
<feature type="region of interest" description="Disordered" evidence="1">
    <location>
        <begin position="202"/>
        <end position="227"/>
    </location>
</feature>
<dbReference type="Pfam" id="PF05739">
    <property type="entry name" value="SNARE"/>
    <property type="match status" value="1"/>
</dbReference>
<dbReference type="InterPro" id="IPR009060">
    <property type="entry name" value="UBA-like_sf"/>
</dbReference>
<dbReference type="Gene3D" id="1.20.5.110">
    <property type="match status" value="1"/>
</dbReference>
<dbReference type="GO" id="GO:0005737">
    <property type="term" value="C:cytoplasm"/>
    <property type="evidence" value="ECO:0007669"/>
    <property type="project" value="TreeGrafter"/>
</dbReference>
<dbReference type="PROSITE" id="PS51140">
    <property type="entry name" value="CUE"/>
    <property type="match status" value="1"/>
</dbReference>
<dbReference type="GO" id="GO:0043130">
    <property type="term" value="F:ubiquitin binding"/>
    <property type="evidence" value="ECO:0007669"/>
    <property type="project" value="InterPro"/>
</dbReference>
<dbReference type="EMBL" id="QKWP01000685">
    <property type="protein sequence ID" value="RIB16322.1"/>
    <property type="molecule type" value="Genomic_DNA"/>
</dbReference>
<dbReference type="PANTHER" id="PTHR16461">
    <property type="entry name" value="TOLL-INTERACTING PROTEIN"/>
    <property type="match status" value="1"/>
</dbReference>
<dbReference type="Proteomes" id="UP000266673">
    <property type="component" value="Unassembled WGS sequence"/>
</dbReference>
<feature type="compositionally biased region" description="Low complexity" evidence="1">
    <location>
        <begin position="153"/>
        <end position="166"/>
    </location>
</feature>
<keyword evidence="5" id="KW-1185">Reference proteome</keyword>
<evidence type="ECO:0000259" key="3">
    <source>
        <dbReference type="PROSITE" id="PS51140"/>
    </source>
</evidence>
<dbReference type="CDD" id="cd14279">
    <property type="entry name" value="CUE"/>
    <property type="match status" value="1"/>
</dbReference>
<accession>A0A397V2U1</accession>
<keyword evidence="2" id="KW-1133">Transmembrane helix</keyword>
<dbReference type="GO" id="GO:0031624">
    <property type="term" value="F:ubiquitin conjugating enzyme binding"/>
    <property type="evidence" value="ECO:0007669"/>
    <property type="project" value="TreeGrafter"/>
</dbReference>
<sequence length="335" mass="37967">MADQLIDLVDQRTDVTDQRTDVTDQRTVVTDQRTDVTDQRTDVTDQRTDVTDQRTDDVLNTLTSMFPDVEPEICEAVLNANNGELEASVNSLLGMSDPNFNGEETIPVQTSGIVTSSSRQQIERDEELARYLAAEADRELGPPPSHLTEQQQREYQQQQQQQQQQQSSGFPDFSEELPIIKEKIIQAADTTKKKVKEWYEKFRQQSSPKNENQYSNPQYTNLPKDEADNPMLASTQALTTKTFKRFSKDINRISENTRLSAEKQRDYVDTLNVRNDAYEDNNIESNVANISVNVRNSADELSSASRLQKKARNHMRCLMLIFAVVGGVVILAALA</sequence>
<dbReference type="SUPFAM" id="SSF46934">
    <property type="entry name" value="UBA-like"/>
    <property type="match status" value="1"/>
</dbReference>
<evidence type="ECO:0000313" key="5">
    <source>
        <dbReference type="Proteomes" id="UP000266673"/>
    </source>
</evidence>
<comment type="caution">
    <text evidence="4">The sequence shown here is derived from an EMBL/GenBank/DDBJ whole genome shotgun (WGS) entry which is preliminary data.</text>
</comment>
<dbReference type="Pfam" id="PF02845">
    <property type="entry name" value="CUE"/>
    <property type="match status" value="1"/>
</dbReference>
<dbReference type="GO" id="GO:0006511">
    <property type="term" value="P:ubiquitin-dependent protein catabolic process"/>
    <property type="evidence" value="ECO:0007669"/>
    <property type="project" value="TreeGrafter"/>
</dbReference>
<dbReference type="OrthoDB" id="9942608at2759"/>
<reference evidence="4 5" key="1">
    <citation type="submission" date="2018-06" db="EMBL/GenBank/DDBJ databases">
        <title>Comparative genomics reveals the genomic features of Rhizophagus irregularis, R. cerebriforme, R. diaphanum and Gigaspora rosea, and their symbiotic lifestyle signature.</title>
        <authorList>
            <person name="Morin E."/>
            <person name="San Clemente H."/>
            <person name="Chen E.C.H."/>
            <person name="De La Providencia I."/>
            <person name="Hainaut M."/>
            <person name="Kuo A."/>
            <person name="Kohler A."/>
            <person name="Murat C."/>
            <person name="Tang N."/>
            <person name="Roy S."/>
            <person name="Loubradou J."/>
            <person name="Henrissat B."/>
            <person name="Grigoriev I.V."/>
            <person name="Corradi N."/>
            <person name="Roux C."/>
            <person name="Martin F.M."/>
        </authorList>
    </citation>
    <scope>NUCLEOTIDE SEQUENCE [LARGE SCALE GENOMIC DNA]</scope>
    <source>
        <strain evidence="4 5">DAOM 194757</strain>
    </source>
</reference>
<dbReference type="PANTHER" id="PTHR16461:SF5">
    <property type="entry name" value="TOLL-INTERACTING PROTEIN"/>
    <property type="match status" value="1"/>
</dbReference>
<dbReference type="InterPro" id="IPR003892">
    <property type="entry name" value="CUE"/>
</dbReference>
<evidence type="ECO:0000313" key="4">
    <source>
        <dbReference type="EMBL" id="RIB16322.1"/>
    </source>
</evidence>
<feature type="transmembrane region" description="Helical" evidence="2">
    <location>
        <begin position="315"/>
        <end position="334"/>
    </location>
</feature>
<evidence type="ECO:0000256" key="2">
    <source>
        <dbReference type="SAM" id="Phobius"/>
    </source>
</evidence>
<dbReference type="AlphaFoldDB" id="A0A397V2U1"/>